<evidence type="ECO:0000256" key="2">
    <source>
        <dbReference type="ARBA" id="ARBA00022618"/>
    </source>
</evidence>
<feature type="compositionally biased region" description="Polar residues" evidence="6">
    <location>
        <begin position="1303"/>
        <end position="1314"/>
    </location>
</feature>
<dbReference type="STRING" id="1965070.A0A3S3PJI9"/>
<dbReference type="GO" id="GO:0005634">
    <property type="term" value="C:nucleus"/>
    <property type="evidence" value="ECO:0007669"/>
    <property type="project" value="UniProtKB-SubCell"/>
</dbReference>
<dbReference type="EMBL" id="NCKU01001928">
    <property type="protein sequence ID" value="RWS10891.1"/>
    <property type="molecule type" value="Genomic_DNA"/>
</dbReference>
<dbReference type="Gene3D" id="1.25.10.10">
    <property type="entry name" value="Leucine-rich Repeat Variant"/>
    <property type="match status" value="1"/>
</dbReference>
<feature type="region of interest" description="Disordered" evidence="6">
    <location>
        <begin position="1292"/>
        <end position="1314"/>
    </location>
</feature>
<feature type="compositionally biased region" description="Polar residues" evidence="6">
    <location>
        <begin position="274"/>
        <end position="288"/>
    </location>
</feature>
<evidence type="ECO:0000256" key="5">
    <source>
        <dbReference type="ARBA" id="ARBA00023306"/>
    </source>
</evidence>
<evidence type="ECO:0000313" key="7">
    <source>
        <dbReference type="EMBL" id="RWS10891.1"/>
    </source>
</evidence>
<keyword evidence="5" id="KW-0131">Cell cycle</keyword>
<dbReference type="PANTHER" id="PTHR12663:SF0">
    <property type="entry name" value="PRECOCIOUS DISSOCIATION OF SISTERS 5, ISOFORM A"/>
    <property type="match status" value="1"/>
</dbReference>
<evidence type="ECO:0000256" key="4">
    <source>
        <dbReference type="ARBA" id="ARBA00023242"/>
    </source>
</evidence>
<comment type="caution">
    <text evidence="7">The sequence shown here is derived from an EMBL/GenBank/DDBJ whole genome shotgun (WGS) entry which is preliminary data.</text>
</comment>
<dbReference type="PANTHER" id="PTHR12663">
    <property type="entry name" value="ANDROGEN INDUCED INHIBITOR OF PROLIFERATION AS3 / PDS5-RELATED"/>
    <property type="match status" value="1"/>
</dbReference>
<feature type="compositionally biased region" description="Low complexity" evidence="6">
    <location>
        <begin position="7"/>
        <end position="25"/>
    </location>
</feature>
<feature type="region of interest" description="Disordered" evidence="6">
    <location>
        <begin position="263"/>
        <end position="288"/>
    </location>
</feature>
<keyword evidence="4" id="KW-0539">Nucleus</keyword>
<comment type="subcellular location">
    <subcellularLocation>
        <location evidence="1">Nucleus</location>
    </subcellularLocation>
</comment>
<dbReference type="GO" id="GO:0000785">
    <property type="term" value="C:chromatin"/>
    <property type="evidence" value="ECO:0007669"/>
    <property type="project" value="TreeGrafter"/>
</dbReference>
<feature type="region of interest" description="Disordered" evidence="6">
    <location>
        <begin position="1336"/>
        <end position="1485"/>
    </location>
</feature>
<keyword evidence="2" id="KW-0132">Cell division</keyword>
<evidence type="ECO:0000256" key="6">
    <source>
        <dbReference type="SAM" id="MobiDB-lite"/>
    </source>
</evidence>
<protein>
    <submittedName>
        <fullName evidence="7">Uncharacterized protein</fullName>
    </submittedName>
</protein>
<keyword evidence="3" id="KW-0498">Mitosis</keyword>
<evidence type="ECO:0000256" key="1">
    <source>
        <dbReference type="ARBA" id="ARBA00004123"/>
    </source>
</evidence>
<dbReference type="InterPro" id="IPR016024">
    <property type="entry name" value="ARM-type_fold"/>
</dbReference>
<feature type="compositionally biased region" description="Polar residues" evidence="6">
    <location>
        <begin position="1344"/>
        <end position="1353"/>
    </location>
</feature>
<dbReference type="OrthoDB" id="200660at2759"/>
<name>A0A3S3PJI9_9ACAR</name>
<dbReference type="Proteomes" id="UP000285301">
    <property type="component" value="Unassembled WGS sequence"/>
</dbReference>
<organism evidence="7 8">
    <name type="scientific">Dinothrombium tinctorium</name>
    <dbReference type="NCBI Taxonomy" id="1965070"/>
    <lineage>
        <taxon>Eukaryota</taxon>
        <taxon>Metazoa</taxon>
        <taxon>Ecdysozoa</taxon>
        <taxon>Arthropoda</taxon>
        <taxon>Chelicerata</taxon>
        <taxon>Arachnida</taxon>
        <taxon>Acari</taxon>
        <taxon>Acariformes</taxon>
        <taxon>Trombidiformes</taxon>
        <taxon>Prostigmata</taxon>
        <taxon>Anystina</taxon>
        <taxon>Parasitengona</taxon>
        <taxon>Trombidioidea</taxon>
        <taxon>Trombidiidae</taxon>
        <taxon>Dinothrombium</taxon>
    </lineage>
</organism>
<proteinExistence type="predicted"/>
<feature type="compositionally biased region" description="Basic residues" evidence="6">
    <location>
        <begin position="1474"/>
        <end position="1485"/>
    </location>
</feature>
<accession>A0A3S3PJI9</accession>
<reference evidence="7 8" key="1">
    <citation type="journal article" date="2018" name="Gigascience">
        <title>Genomes of trombidid mites reveal novel predicted allergens and laterally-transferred genes associated with secondary metabolism.</title>
        <authorList>
            <person name="Dong X."/>
            <person name="Chaisiri K."/>
            <person name="Xia D."/>
            <person name="Armstrong S.D."/>
            <person name="Fang Y."/>
            <person name="Donnelly M.J."/>
            <person name="Kadowaki T."/>
            <person name="McGarry J.W."/>
            <person name="Darby A.C."/>
            <person name="Makepeace B.L."/>
        </authorList>
    </citation>
    <scope>NUCLEOTIDE SEQUENCE [LARGE SCALE GENOMIC DNA]</scope>
    <source>
        <strain evidence="7">UoL-WK</strain>
    </source>
</reference>
<dbReference type="SUPFAM" id="SSF48371">
    <property type="entry name" value="ARM repeat"/>
    <property type="match status" value="1"/>
</dbReference>
<evidence type="ECO:0000256" key="3">
    <source>
        <dbReference type="ARBA" id="ARBA00022776"/>
    </source>
</evidence>
<evidence type="ECO:0000313" key="8">
    <source>
        <dbReference type="Proteomes" id="UP000285301"/>
    </source>
</evidence>
<dbReference type="GO" id="GO:0051301">
    <property type="term" value="P:cell division"/>
    <property type="evidence" value="ECO:0007669"/>
    <property type="project" value="UniProtKB-KW"/>
</dbReference>
<dbReference type="CDD" id="cd19953">
    <property type="entry name" value="PDS5"/>
    <property type="match status" value="1"/>
</dbReference>
<dbReference type="Pfam" id="PF20168">
    <property type="entry name" value="PDS5"/>
    <property type="match status" value="1"/>
</dbReference>
<sequence>MPKILVTSQSAAPSSSSQQSTSSQQKLIYPAGCKEVNEDLPTDDLIRRLKDIAMAFQQMSQEEDNSCYIPLALYLATDFFLEHQSRDVRLLVACAIADVFRVYAPNAPYQHPNLIKRIFLFFIQQLRGLQDPKDATFKRYFYLLENLAWVKSFNICIELDDSQSIFCQLFSLIFKIVNENHSEKVKNFMLDMLTPLIIEADTVSSKLIEIILWQIIDPKKTQNKQACFLATQILKKTSKTMEPYLISYFNNAITHGVHANAGEISDDEEEESSQQTAQVKSSRANKSGTSTSVTQLCELIYELNQICPSVMEGILPQLEFKIRSNEERERCEFTKLLARLFSDKNSNLAEQYSELWKSFLGRFRDISITVRMRCVQYSMHFLVNHPELRDDITEQLKQRQHDPDENVRYEVVMAIISAAKKGIENINEDLLSFVKERTLDKKFKIRREALYGMAQLYKQYNVAAIGENQVEITSDLNVNSALKMLNWIKNKCLHNYYQTLLDDRLLVERILHTCLIPYSLPLAQRMKTLYIFYATIDAHAARAFNELLRQQQGVRKQVKEVLDILKDEKTDERDALLRQKIQQCAKNLPEPVKADEYLTKLCRNLELNPALRQHMEIIVASTSYPQVGEDGTIVPPPPCSTIEASVKEVLKSLGFPVQTNSFYVIIKQLMERIAPVMIDYQGLIFLFDYVSDSLLGDGVLDAQFGIENSAKRGLQLIHSLSSVFPAIFYGREIFTDYLLPFLWHGSDNPQIGEIVLQILTNIGASAGSYPIQPMNSDERNNVLLSIPWWAADDDVIPRLIDKFILKAASTKQAKYAIQCLNAIIQDDNEKMKIFGQILDQIKAEGLTLETHNFRTHLVTIGMIATCGGHVFFPKLLRSIIQKFVVQNLLLKDQRLQEEIATQEENEKQRDNSDVFVAYEFCSEEVKCKVEGIKLMVRWLYGLKLNTLIASPENQQEVISNYQKRATNTLQLLKTIIQNGGDLNEQNLGGTTLEKAFLRLAAASAMIKIVSNDAITAATTTQGDTTLVSASSSTSQIISAPQLHVLSTVLLDQEEFVREKFAAKLHKGLMSLSLGLEFLAILCLGGTFDNNLAFKNKLRSYLLLNLAKRRDLVKSKGIVNLKAVLPDCVLPYIIHLLAHMPFYTQYDDVSQLEIVKECLWFIMEPLVLKNEHFSFSFYKRTFENIKTCVDRVSASALQESDSNGTANSSTMTTMVNYKIYCACDLALGLVMSKTQNFLLKDFPVQPSLPGKYYMVSSAAADNNLKCYLPPEMQFAPPKRCGLEAEILGKITKSFTQNPVPPSNKGRNIKSNQLSQSTTQQIVVLPGENIVEEGVVVEQANENKETSQTVVNPQPRSRKQDLGAVLCDDSEKDVEPPAAKKIKSEPTVSTRPTRAASKASSQEKDDSKNQDNVPAKRRRGRPPKNPVEQQLQPVKETKNEDDATSPTRKSARIAKKVPSNRSQSPSSPEPAPTRGGRGRGRGRGGKH</sequence>
<dbReference type="GO" id="GO:0007064">
    <property type="term" value="P:mitotic sister chromatid cohesion"/>
    <property type="evidence" value="ECO:0007669"/>
    <property type="project" value="InterPro"/>
</dbReference>
<feature type="region of interest" description="Disordered" evidence="6">
    <location>
        <begin position="1"/>
        <end position="25"/>
    </location>
</feature>
<gene>
    <name evidence="7" type="ORF">B4U79_10779</name>
</gene>
<dbReference type="InterPro" id="IPR039776">
    <property type="entry name" value="Pds5"/>
</dbReference>
<keyword evidence="8" id="KW-1185">Reference proteome</keyword>
<dbReference type="InterPro" id="IPR011989">
    <property type="entry name" value="ARM-like"/>
</dbReference>
<dbReference type="GO" id="GO:0006281">
    <property type="term" value="P:DNA repair"/>
    <property type="evidence" value="ECO:0007669"/>
    <property type="project" value="TreeGrafter"/>
</dbReference>